<name>A0A1H0GHW7_9RHOB</name>
<accession>A0A1H0GHW7</accession>
<evidence type="ECO:0000256" key="1">
    <source>
        <dbReference type="ARBA" id="ARBA00023015"/>
    </source>
</evidence>
<dbReference type="EMBL" id="FQZZ01000002">
    <property type="protein sequence ID" value="SHJ88371.1"/>
    <property type="molecule type" value="Genomic_DNA"/>
</dbReference>
<dbReference type="PROSITE" id="PS50995">
    <property type="entry name" value="HTH_MARR_2"/>
    <property type="match status" value="1"/>
</dbReference>
<organism evidence="5 6">
    <name type="scientific">Lutimaribacter pacificus</name>
    <dbReference type="NCBI Taxonomy" id="391948"/>
    <lineage>
        <taxon>Bacteria</taxon>
        <taxon>Pseudomonadati</taxon>
        <taxon>Pseudomonadota</taxon>
        <taxon>Alphaproteobacteria</taxon>
        <taxon>Rhodobacterales</taxon>
        <taxon>Roseobacteraceae</taxon>
        <taxon>Lutimaribacter</taxon>
    </lineage>
</organism>
<dbReference type="Proteomes" id="UP000324252">
    <property type="component" value="Unassembled WGS sequence"/>
</dbReference>
<proteinExistence type="predicted"/>
<dbReference type="RefSeq" id="WP_223228000.1">
    <property type="nucleotide sequence ID" value="NZ_FNIO01000003.1"/>
</dbReference>
<dbReference type="SUPFAM" id="SSF46785">
    <property type="entry name" value="Winged helix' DNA-binding domain"/>
    <property type="match status" value="1"/>
</dbReference>
<feature type="domain" description="HTH marR-type" evidence="4">
    <location>
        <begin position="18"/>
        <end position="150"/>
    </location>
</feature>
<dbReference type="InterPro" id="IPR000835">
    <property type="entry name" value="HTH_MarR-typ"/>
</dbReference>
<sequence length="175" mass="20041">MNEQNRCIDASDVCRPGNERIARLVRLAARGFNRSLQIRLNTEKVTFGQWIFLRILWQEDGLSQRELSERAHLTEPTAHTALIRMEELGYIVRRNVEGNKRRQHAFLTPRGWELRDQLEPLAVEANEIAVAGLSAEEQRILRKALAVMIRNLENDEADAARRGVRVPPTKGNPAQ</sequence>
<gene>
    <name evidence="5" type="ORF">SAMN05444142_102235</name>
</gene>
<dbReference type="AlphaFoldDB" id="A0A1H0GHW7"/>
<keyword evidence="3" id="KW-0804">Transcription</keyword>
<dbReference type="SMART" id="SM00347">
    <property type="entry name" value="HTH_MARR"/>
    <property type="match status" value="1"/>
</dbReference>
<dbReference type="PANTHER" id="PTHR42756:SF1">
    <property type="entry name" value="TRANSCRIPTIONAL REPRESSOR OF EMRAB OPERON"/>
    <property type="match status" value="1"/>
</dbReference>
<dbReference type="PANTHER" id="PTHR42756">
    <property type="entry name" value="TRANSCRIPTIONAL REGULATOR, MARR"/>
    <property type="match status" value="1"/>
</dbReference>
<dbReference type="InterPro" id="IPR036390">
    <property type="entry name" value="WH_DNA-bd_sf"/>
</dbReference>
<evidence type="ECO:0000256" key="2">
    <source>
        <dbReference type="ARBA" id="ARBA00023125"/>
    </source>
</evidence>
<evidence type="ECO:0000259" key="4">
    <source>
        <dbReference type="PROSITE" id="PS50995"/>
    </source>
</evidence>
<protein>
    <submittedName>
        <fullName evidence="5">DNA-binding transcriptional regulator, MarR family</fullName>
    </submittedName>
</protein>
<reference evidence="5 6" key="1">
    <citation type="submission" date="2016-11" db="EMBL/GenBank/DDBJ databases">
        <authorList>
            <person name="Varghese N."/>
            <person name="Submissions S."/>
        </authorList>
    </citation>
    <scope>NUCLEOTIDE SEQUENCE [LARGE SCALE GENOMIC DNA]</scope>
    <source>
        <strain evidence="5 6">DSM 29620</strain>
    </source>
</reference>
<evidence type="ECO:0000313" key="6">
    <source>
        <dbReference type="Proteomes" id="UP000324252"/>
    </source>
</evidence>
<dbReference type="GO" id="GO:0003677">
    <property type="term" value="F:DNA binding"/>
    <property type="evidence" value="ECO:0007669"/>
    <property type="project" value="UniProtKB-KW"/>
</dbReference>
<dbReference type="InterPro" id="IPR036388">
    <property type="entry name" value="WH-like_DNA-bd_sf"/>
</dbReference>
<evidence type="ECO:0000313" key="5">
    <source>
        <dbReference type="EMBL" id="SHJ88371.1"/>
    </source>
</evidence>
<keyword evidence="1" id="KW-0805">Transcription regulation</keyword>
<evidence type="ECO:0000256" key="3">
    <source>
        <dbReference type="ARBA" id="ARBA00023163"/>
    </source>
</evidence>
<dbReference type="Pfam" id="PF12802">
    <property type="entry name" value="MarR_2"/>
    <property type="match status" value="1"/>
</dbReference>
<keyword evidence="2 5" id="KW-0238">DNA-binding</keyword>
<dbReference type="Gene3D" id="1.10.10.10">
    <property type="entry name" value="Winged helix-like DNA-binding domain superfamily/Winged helix DNA-binding domain"/>
    <property type="match status" value="1"/>
</dbReference>
<dbReference type="GO" id="GO:0003700">
    <property type="term" value="F:DNA-binding transcription factor activity"/>
    <property type="evidence" value="ECO:0007669"/>
    <property type="project" value="InterPro"/>
</dbReference>
<keyword evidence="6" id="KW-1185">Reference proteome</keyword>